<reference evidence="2 3" key="2">
    <citation type="journal article" date="2017" name="Nature">
        <title>The Apostasia genome and the evolution of orchids.</title>
        <authorList>
            <person name="Zhang G.Q."/>
            <person name="Liu K.W."/>
            <person name="Li Z."/>
            <person name="Lohaus R."/>
            <person name="Hsiao Y.Y."/>
            <person name="Niu S.C."/>
            <person name="Wang J.Y."/>
            <person name="Lin Y.C."/>
            <person name="Xu Q."/>
            <person name="Chen L.J."/>
            <person name="Yoshida K."/>
            <person name="Fujiwara S."/>
            <person name="Wang Z.W."/>
            <person name="Zhang Y.Q."/>
            <person name="Mitsuda N."/>
            <person name="Wang M."/>
            <person name="Liu G.H."/>
            <person name="Pecoraro L."/>
            <person name="Huang H.X."/>
            <person name="Xiao X.J."/>
            <person name="Lin M."/>
            <person name="Wu X.Y."/>
            <person name="Wu W.L."/>
            <person name="Chen Y.Y."/>
            <person name="Chang S.B."/>
            <person name="Sakamoto S."/>
            <person name="Ohme-Takagi M."/>
            <person name="Yagi M."/>
            <person name="Zeng S.J."/>
            <person name="Shen C.Y."/>
            <person name="Yeh C.M."/>
            <person name="Luo Y.B."/>
            <person name="Tsai W.C."/>
            <person name="Van de Peer Y."/>
            <person name="Liu Z.J."/>
        </authorList>
    </citation>
    <scope>NUCLEOTIDE SEQUENCE [LARGE SCALE GENOMIC DNA]</scope>
    <source>
        <tissue evidence="2">The whole plant</tissue>
    </source>
</reference>
<dbReference type="Proteomes" id="UP000233837">
    <property type="component" value="Unassembled WGS sequence"/>
</dbReference>
<keyword evidence="3" id="KW-1185">Reference proteome</keyword>
<accession>A0A2I0WPB9</accession>
<name>A0A2I0WPB9_9ASPA</name>
<evidence type="ECO:0000313" key="3">
    <source>
        <dbReference type="Proteomes" id="UP000233837"/>
    </source>
</evidence>
<proteinExistence type="predicted"/>
<dbReference type="InterPro" id="IPR036388">
    <property type="entry name" value="WH-like_DNA-bd_sf"/>
</dbReference>
<dbReference type="Gene3D" id="1.10.8.430">
    <property type="entry name" value="Helical domain of apoptotic protease-activating factors"/>
    <property type="match status" value="1"/>
</dbReference>
<gene>
    <name evidence="2" type="primary">RPPL1</name>
    <name evidence="2" type="ORF">MA16_Dca019109</name>
</gene>
<evidence type="ECO:0000313" key="2">
    <source>
        <dbReference type="EMBL" id="PKU77488.1"/>
    </source>
</evidence>
<organism evidence="2 3">
    <name type="scientific">Dendrobium catenatum</name>
    <dbReference type="NCBI Taxonomy" id="906689"/>
    <lineage>
        <taxon>Eukaryota</taxon>
        <taxon>Viridiplantae</taxon>
        <taxon>Streptophyta</taxon>
        <taxon>Embryophyta</taxon>
        <taxon>Tracheophyta</taxon>
        <taxon>Spermatophyta</taxon>
        <taxon>Magnoliopsida</taxon>
        <taxon>Liliopsida</taxon>
        <taxon>Asparagales</taxon>
        <taxon>Orchidaceae</taxon>
        <taxon>Epidendroideae</taxon>
        <taxon>Malaxideae</taxon>
        <taxon>Dendrobiinae</taxon>
        <taxon>Dendrobium</taxon>
    </lineage>
</organism>
<dbReference type="InterPro" id="IPR058922">
    <property type="entry name" value="WHD_DRP"/>
</dbReference>
<protein>
    <submittedName>
        <fullName evidence="2">Disease resistance RPP13-like protein 1</fullName>
    </submittedName>
</protein>
<dbReference type="Gene3D" id="1.10.10.10">
    <property type="entry name" value="Winged helix-like DNA-binding domain superfamily/Winged helix DNA-binding domain"/>
    <property type="match status" value="1"/>
</dbReference>
<feature type="domain" description="Disease resistance protein winged helix" evidence="1">
    <location>
        <begin position="67"/>
        <end position="134"/>
    </location>
</feature>
<dbReference type="AlphaFoldDB" id="A0A2I0WPB9"/>
<dbReference type="Pfam" id="PF23559">
    <property type="entry name" value="WHD_DRP"/>
    <property type="match status" value="1"/>
</dbReference>
<dbReference type="InterPro" id="IPR044974">
    <property type="entry name" value="Disease_R_plants"/>
</dbReference>
<sequence>MVKKLLGSPLATKVIGGVLRDKLDESHWRKVLESNLLDDNYIHSILRLSYIFLPNPLQNCFAFCCKFPQYHLFNRDDLLQMWISLDFIQPPQGMTMEDFGGRYFDVLLKKALFDKVKYDCIVRDDYKMHDLIHESASKFFAQECVEALDDERSFLEISETLRHLSVLNAQPYILRKIEKFKHLHSLFLFYKASDEDNEFSPE</sequence>
<dbReference type="InterPro" id="IPR042197">
    <property type="entry name" value="Apaf_helical"/>
</dbReference>
<dbReference type="GO" id="GO:0098542">
    <property type="term" value="P:defense response to other organism"/>
    <property type="evidence" value="ECO:0007669"/>
    <property type="project" value="TreeGrafter"/>
</dbReference>
<reference evidence="2 3" key="1">
    <citation type="journal article" date="2016" name="Sci. Rep.">
        <title>The Dendrobium catenatum Lindl. genome sequence provides insights into polysaccharide synthase, floral development and adaptive evolution.</title>
        <authorList>
            <person name="Zhang G.Q."/>
            <person name="Xu Q."/>
            <person name="Bian C."/>
            <person name="Tsai W.C."/>
            <person name="Yeh C.M."/>
            <person name="Liu K.W."/>
            <person name="Yoshida K."/>
            <person name="Zhang L.S."/>
            <person name="Chang S.B."/>
            <person name="Chen F."/>
            <person name="Shi Y."/>
            <person name="Su Y.Y."/>
            <person name="Zhang Y.Q."/>
            <person name="Chen L.J."/>
            <person name="Yin Y."/>
            <person name="Lin M."/>
            <person name="Huang H."/>
            <person name="Deng H."/>
            <person name="Wang Z.W."/>
            <person name="Zhu S.L."/>
            <person name="Zhao X."/>
            <person name="Deng C."/>
            <person name="Niu S.C."/>
            <person name="Huang J."/>
            <person name="Wang M."/>
            <person name="Liu G.H."/>
            <person name="Yang H.J."/>
            <person name="Xiao X.J."/>
            <person name="Hsiao Y.Y."/>
            <person name="Wu W.L."/>
            <person name="Chen Y.Y."/>
            <person name="Mitsuda N."/>
            <person name="Ohme-Takagi M."/>
            <person name="Luo Y.B."/>
            <person name="Van de Peer Y."/>
            <person name="Liu Z.J."/>
        </authorList>
    </citation>
    <scope>NUCLEOTIDE SEQUENCE [LARGE SCALE GENOMIC DNA]</scope>
    <source>
        <tissue evidence="2">The whole plant</tissue>
    </source>
</reference>
<dbReference type="EMBL" id="KZ502495">
    <property type="protein sequence ID" value="PKU77488.1"/>
    <property type="molecule type" value="Genomic_DNA"/>
</dbReference>
<dbReference type="PANTHER" id="PTHR23155:SF1188">
    <property type="entry name" value="OS11G0492300 PROTEIN"/>
    <property type="match status" value="1"/>
</dbReference>
<dbReference type="SUPFAM" id="SSF52540">
    <property type="entry name" value="P-loop containing nucleoside triphosphate hydrolases"/>
    <property type="match status" value="1"/>
</dbReference>
<evidence type="ECO:0000259" key="1">
    <source>
        <dbReference type="Pfam" id="PF23559"/>
    </source>
</evidence>
<dbReference type="PANTHER" id="PTHR23155">
    <property type="entry name" value="DISEASE RESISTANCE PROTEIN RP"/>
    <property type="match status" value="1"/>
</dbReference>
<dbReference type="InterPro" id="IPR027417">
    <property type="entry name" value="P-loop_NTPase"/>
</dbReference>